<reference evidence="14 15" key="1">
    <citation type="submission" date="2018-04" db="EMBL/GenBank/DDBJ databases">
        <authorList>
            <person name="Zhang X."/>
            <person name="Yuan J."/>
            <person name="Li F."/>
            <person name="Xiang J."/>
        </authorList>
    </citation>
    <scope>NUCLEOTIDE SEQUENCE [LARGE SCALE GENOMIC DNA]</scope>
    <source>
        <tissue evidence="14">Muscle</tissue>
    </source>
</reference>
<dbReference type="SUPFAM" id="SSF53187">
    <property type="entry name" value="Zn-dependent exopeptidases"/>
    <property type="match status" value="1"/>
</dbReference>
<keyword evidence="11" id="KW-0012">Acyltransferase</keyword>
<evidence type="ECO:0000256" key="7">
    <source>
        <dbReference type="ARBA" id="ARBA00022679"/>
    </source>
</evidence>
<dbReference type="STRING" id="6689.A0A423SHW4"/>
<evidence type="ECO:0000256" key="9">
    <source>
        <dbReference type="ARBA" id="ARBA00022833"/>
    </source>
</evidence>
<dbReference type="EMBL" id="QCYY01003384">
    <property type="protein sequence ID" value="ROT63754.1"/>
    <property type="molecule type" value="Genomic_DNA"/>
</dbReference>
<evidence type="ECO:0000259" key="13">
    <source>
        <dbReference type="Pfam" id="PF04389"/>
    </source>
</evidence>
<accession>A0A423SHW4</accession>
<comment type="caution">
    <text evidence="14">The sequence shown here is derived from an EMBL/GenBank/DDBJ whole genome shotgun (WGS) entry which is preliminary data.</text>
</comment>
<feature type="signal peptide" evidence="12">
    <location>
        <begin position="1"/>
        <end position="31"/>
    </location>
</feature>
<organism evidence="14 15">
    <name type="scientific">Penaeus vannamei</name>
    <name type="common">Whiteleg shrimp</name>
    <name type="synonym">Litopenaeus vannamei</name>
    <dbReference type="NCBI Taxonomy" id="6689"/>
    <lineage>
        <taxon>Eukaryota</taxon>
        <taxon>Metazoa</taxon>
        <taxon>Ecdysozoa</taxon>
        <taxon>Arthropoda</taxon>
        <taxon>Crustacea</taxon>
        <taxon>Multicrustacea</taxon>
        <taxon>Malacostraca</taxon>
        <taxon>Eumalacostraca</taxon>
        <taxon>Eucarida</taxon>
        <taxon>Decapoda</taxon>
        <taxon>Dendrobranchiata</taxon>
        <taxon>Penaeoidea</taxon>
        <taxon>Penaeidae</taxon>
        <taxon>Penaeus</taxon>
    </lineage>
</organism>
<evidence type="ECO:0000256" key="12">
    <source>
        <dbReference type="SAM" id="SignalP"/>
    </source>
</evidence>
<evidence type="ECO:0000313" key="15">
    <source>
        <dbReference type="Proteomes" id="UP000283509"/>
    </source>
</evidence>
<comment type="subcellular location">
    <subcellularLocation>
        <location evidence="2">Secreted</location>
    </subcellularLocation>
</comment>
<evidence type="ECO:0000256" key="10">
    <source>
        <dbReference type="ARBA" id="ARBA00023157"/>
    </source>
</evidence>
<dbReference type="PANTHER" id="PTHR12283">
    <property type="entry name" value="GLUTAMINYL-PEPTIDE CYCLOTRANSFERASE"/>
    <property type="match status" value="1"/>
</dbReference>
<dbReference type="InterPro" id="IPR007484">
    <property type="entry name" value="Peptidase_M28"/>
</dbReference>
<proteinExistence type="inferred from homology"/>
<dbReference type="Proteomes" id="UP000283509">
    <property type="component" value="Unassembled WGS sequence"/>
</dbReference>
<protein>
    <recommendedName>
        <fullName evidence="5">Glutaminyl-peptide cyclotransferase</fullName>
        <ecNumber evidence="4">2.3.2.5</ecNumber>
    </recommendedName>
</protein>
<dbReference type="PANTHER" id="PTHR12283:SF6">
    <property type="entry name" value="GLUTAMINYL-PEPTIDE CYCLOTRANSFERASE-RELATED"/>
    <property type="match status" value="1"/>
</dbReference>
<reference evidence="14 15" key="2">
    <citation type="submission" date="2019-01" db="EMBL/GenBank/DDBJ databases">
        <title>The decoding of complex shrimp genome reveals the adaptation for benthos swimmer, frequently molting mechanism and breeding impact on genome.</title>
        <authorList>
            <person name="Sun Y."/>
            <person name="Gao Y."/>
            <person name="Yu Y."/>
        </authorList>
    </citation>
    <scope>NUCLEOTIDE SEQUENCE [LARGE SCALE GENOMIC DNA]</scope>
    <source>
        <tissue evidence="14">Muscle</tissue>
    </source>
</reference>
<keyword evidence="6" id="KW-0964">Secreted</keyword>
<dbReference type="GO" id="GO:0005576">
    <property type="term" value="C:extracellular region"/>
    <property type="evidence" value="ECO:0007669"/>
    <property type="project" value="UniProtKB-SubCell"/>
</dbReference>
<comment type="catalytic activity">
    <reaction evidence="1">
        <text>N-terminal L-glutaminyl-[peptide] = N-terminal 5-oxo-L-prolyl-[peptide] + NH4(+)</text>
        <dbReference type="Rhea" id="RHEA:23652"/>
        <dbReference type="Rhea" id="RHEA-COMP:11736"/>
        <dbReference type="Rhea" id="RHEA-COMP:11846"/>
        <dbReference type="ChEBI" id="CHEBI:28938"/>
        <dbReference type="ChEBI" id="CHEBI:64722"/>
        <dbReference type="ChEBI" id="CHEBI:87215"/>
        <dbReference type="EC" id="2.3.2.5"/>
    </reaction>
</comment>
<evidence type="ECO:0000256" key="8">
    <source>
        <dbReference type="ARBA" id="ARBA00022723"/>
    </source>
</evidence>
<dbReference type="FunFam" id="3.40.630.10:FF:000029">
    <property type="entry name" value="Glutaminyl-peptide cyclotransferase"/>
    <property type="match status" value="1"/>
</dbReference>
<dbReference type="InterPro" id="IPR037457">
    <property type="entry name" value="M28_QC"/>
</dbReference>
<evidence type="ECO:0000313" key="14">
    <source>
        <dbReference type="EMBL" id="ROT63754.1"/>
    </source>
</evidence>
<keyword evidence="9" id="KW-0862">Zinc</keyword>
<keyword evidence="10" id="KW-1015">Disulfide bond</keyword>
<dbReference type="InterPro" id="IPR040234">
    <property type="entry name" value="QC/QCL"/>
</dbReference>
<evidence type="ECO:0000256" key="2">
    <source>
        <dbReference type="ARBA" id="ARBA00004613"/>
    </source>
</evidence>
<keyword evidence="8" id="KW-0479">Metal-binding</keyword>
<dbReference type="CDD" id="cd03880">
    <property type="entry name" value="M28_QC_like"/>
    <property type="match status" value="1"/>
</dbReference>
<dbReference type="OrthoDB" id="3907302at2759"/>
<dbReference type="AlphaFoldDB" id="A0A423SHW4"/>
<comment type="similarity">
    <text evidence="3">Belongs to the glutaminyl-peptide cyclotransferase family.</text>
</comment>
<keyword evidence="12" id="KW-0732">Signal</keyword>
<feature type="chain" id="PRO_5019240725" description="Glutaminyl-peptide cyclotransferase" evidence="12">
    <location>
        <begin position="32"/>
        <end position="360"/>
    </location>
</feature>
<dbReference type="GO" id="GO:0008270">
    <property type="term" value="F:zinc ion binding"/>
    <property type="evidence" value="ECO:0007669"/>
    <property type="project" value="TreeGrafter"/>
</dbReference>
<keyword evidence="7 14" id="KW-0808">Transferase</keyword>
<sequence>MQVVLPSGRMLPRWSCVALLYTLATLNGIHGEEKCEKRSRAVWYNARTEHEGMGLSDAELRKIGALTDMNYFRKVLNPILVPRVVGTESHARVREHLINTMQNLGWAIEEDQFANNTPIGRKNFTNVVATLDPEAPRRLVLACHYDSKLDREGVFVGATDSAVPCAMMLHLAKVLGKSLDDFRQTQSDLTLQFLFFDGEEAFRRWSKTDSLYGARNLAAKWQQSLYPEGNRDGTNHLHRIDLFVLLDLIGTEDVRFFSYFPETDSWYTRLVSYEQRLNDLGILNRRRFMFEQQRLYNSHIEDDHIPFLERGVPIVHVIPVPFPSVWHKNTDNESALHYPTIKNFNTIISAFVADYLHLVL</sequence>
<name>A0A423SHW4_PENVA</name>
<evidence type="ECO:0000256" key="6">
    <source>
        <dbReference type="ARBA" id="ARBA00022525"/>
    </source>
</evidence>
<dbReference type="GO" id="GO:0016603">
    <property type="term" value="F:glutaminyl-peptide cyclotransferase activity"/>
    <property type="evidence" value="ECO:0007669"/>
    <property type="project" value="UniProtKB-EC"/>
</dbReference>
<dbReference type="Pfam" id="PF04389">
    <property type="entry name" value="Peptidase_M28"/>
    <property type="match status" value="1"/>
</dbReference>
<evidence type="ECO:0000256" key="11">
    <source>
        <dbReference type="ARBA" id="ARBA00023315"/>
    </source>
</evidence>
<dbReference type="EC" id="2.3.2.5" evidence="4"/>
<dbReference type="Gene3D" id="3.40.630.10">
    <property type="entry name" value="Zn peptidases"/>
    <property type="match status" value="1"/>
</dbReference>
<evidence type="ECO:0000256" key="5">
    <source>
        <dbReference type="ARBA" id="ARBA00016861"/>
    </source>
</evidence>
<evidence type="ECO:0000256" key="1">
    <source>
        <dbReference type="ARBA" id="ARBA00000001"/>
    </source>
</evidence>
<gene>
    <name evidence="14" type="ORF">C7M84_018351</name>
</gene>
<feature type="domain" description="Peptidase M28" evidence="13">
    <location>
        <begin position="126"/>
        <end position="352"/>
    </location>
</feature>
<evidence type="ECO:0000256" key="3">
    <source>
        <dbReference type="ARBA" id="ARBA00006014"/>
    </source>
</evidence>
<keyword evidence="15" id="KW-1185">Reference proteome</keyword>
<evidence type="ECO:0000256" key="4">
    <source>
        <dbReference type="ARBA" id="ARBA00012012"/>
    </source>
</evidence>